<comment type="cofactor">
    <cofactor evidence="13">
        <name>Mg(2+)</name>
        <dbReference type="ChEBI" id="CHEBI:18420"/>
    </cofactor>
    <cofactor evidence="13">
        <name>Mn(2+)</name>
        <dbReference type="ChEBI" id="CHEBI:29035"/>
    </cofactor>
    <text evidence="13">Mg(2+) or Mn(2+) required for ssDNA cleavage activity.</text>
</comment>
<feature type="domain" description="DUF83" evidence="14">
    <location>
        <begin position="10"/>
        <end position="183"/>
    </location>
</feature>
<evidence type="ECO:0000256" key="9">
    <source>
        <dbReference type="ARBA" id="ARBA00023004"/>
    </source>
</evidence>
<evidence type="ECO:0000256" key="1">
    <source>
        <dbReference type="ARBA" id="ARBA00001966"/>
    </source>
</evidence>
<dbReference type="InterPro" id="IPR013343">
    <property type="entry name" value="CRISPR-assoc_prot_Cas4"/>
</dbReference>
<evidence type="ECO:0000313" key="16">
    <source>
        <dbReference type="Proteomes" id="UP000001661"/>
    </source>
</evidence>
<dbReference type="PANTHER" id="PTHR36531:SF6">
    <property type="entry name" value="DNA REPLICATION ATP-DEPENDENT HELICASE_NUCLEASE DNA2"/>
    <property type="match status" value="1"/>
</dbReference>
<sequence length="197" mass="23088">MDQKLYVPLSAINAYNYCPYRVYLEYVLGEWKDNTHTIEGILKHDRAHSGERRYDSNRIQTTQVFVKSEQYRLVGKIDVVEEKEGEVYPVEYKKGRSGEWINDHLQLCAQALCLEEQLGVKITKGYLWYFSSRDREEVEFDLKLRDKTIETGESVLKIMEGEVIPENEYSRRCRACSIEEICLPKEVSILKKGGIDY</sequence>
<dbReference type="InterPro" id="IPR022765">
    <property type="entry name" value="Dna2/Cas4_DUF83"/>
</dbReference>
<keyword evidence="16" id="KW-1185">Reference proteome</keyword>
<protein>
    <recommendedName>
        <fullName evidence="4 13">CRISPR-associated exonuclease Cas4</fullName>
        <ecNumber evidence="3 13">3.1.12.1</ecNumber>
    </recommendedName>
</protein>
<keyword evidence="5 13" id="KW-0540">Nuclease</keyword>
<evidence type="ECO:0000256" key="6">
    <source>
        <dbReference type="ARBA" id="ARBA00022723"/>
    </source>
</evidence>
<keyword evidence="8 13" id="KW-0269">Exonuclease</keyword>
<keyword evidence="7 13" id="KW-0378">Hydrolase</keyword>
<dbReference type="InterPro" id="IPR051827">
    <property type="entry name" value="Cas4_exonuclease"/>
</dbReference>
<evidence type="ECO:0000256" key="13">
    <source>
        <dbReference type="RuleBase" id="RU365022"/>
    </source>
</evidence>
<keyword evidence="12 13" id="KW-0464">Manganese</keyword>
<evidence type="ECO:0000256" key="5">
    <source>
        <dbReference type="ARBA" id="ARBA00022722"/>
    </source>
</evidence>
<dbReference type="Proteomes" id="UP000001661">
    <property type="component" value="Chromosome"/>
</dbReference>
<keyword evidence="10 13" id="KW-0411">Iron-sulfur</keyword>
<dbReference type="HOGENOM" id="CLU_102055_1_1_9"/>
<dbReference type="GO" id="GO:0051536">
    <property type="term" value="F:iron-sulfur cluster binding"/>
    <property type="evidence" value="ECO:0007669"/>
    <property type="project" value="UniProtKB-KW"/>
</dbReference>
<name>D9QVU7_ACEAZ</name>
<evidence type="ECO:0000256" key="8">
    <source>
        <dbReference type="ARBA" id="ARBA00022839"/>
    </source>
</evidence>
<evidence type="ECO:0000259" key="14">
    <source>
        <dbReference type="Pfam" id="PF01930"/>
    </source>
</evidence>
<dbReference type="eggNOG" id="COG1468">
    <property type="taxonomic scope" value="Bacteria"/>
</dbReference>
<dbReference type="GO" id="GO:0051607">
    <property type="term" value="P:defense response to virus"/>
    <property type="evidence" value="ECO:0007669"/>
    <property type="project" value="UniProtKB-KW"/>
</dbReference>
<keyword evidence="11 13" id="KW-0051">Antiviral defense</keyword>
<dbReference type="EMBL" id="CP002105">
    <property type="protein sequence ID" value="ADL12356.1"/>
    <property type="molecule type" value="Genomic_DNA"/>
</dbReference>
<dbReference type="InterPro" id="IPR011604">
    <property type="entry name" value="PDDEXK-like_dom_sf"/>
</dbReference>
<dbReference type="GO" id="GO:0004527">
    <property type="term" value="F:exonuclease activity"/>
    <property type="evidence" value="ECO:0007669"/>
    <property type="project" value="UniProtKB-KW"/>
</dbReference>
<dbReference type="EC" id="3.1.12.1" evidence="3 13"/>
<dbReference type="Pfam" id="PF01930">
    <property type="entry name" value="Cas_Cas4"/>
    <property type="match status" value="1"/>
</dbReference>
<gene>
    <name evidence="15" type="ordered locus">Acear_0820</name>
</gene>
<comment type="cofactor">
    <cofactor evidence="13">
        <name>iron-sulfur cluster</name>
        <dbReference type="ChEBI" id="CHEBI:30408"/>
    </cofactor>
</comment>
<dbReference type="AlphaFoldDB" id="D9QVU7"/>
<evidence type="ECO:0000256" key="10">
    <source>
        <dbReference type="ARBA" id="ARBA00023014"/>
    </source>
</evidence>
<evidence type="ECO:0000256" key="12">
    <source>
        <dbReference type="ARBA" id="ARBA00023211"/>
    </source>
</evidence>
<accession>D9QVU7</accession>
<comment type="function">
    <text evidence="13">CRISPR (clustered regularly interspaced short palindromic repeat) is an adaptive immune system that provides protection against mobile genetic elements (viruses, transposable elements and conjugative plasmids). CRISPR clusters contain sequences complementary to antecedent mobile elements and target invading nucleic acids. CRISPR clusters are transcribed and processed into CRISPR RNA (crRNA).</text>
</comment>
<evidence type="ECO:0000256" key="11">
    <source>
        <dbReference type="ARBA" id="ARBA00023118"/>
    </source>
</evidence>
<dbReference type="GO" id="GO:0046872">
    <property type="term" value="F:metal ion binding"/>
    <property type="evidence" value="ECO:0007669"/>
    <property type="project" value="UniProtKB-KW"/>
</dbReference>
<evidence type="ECO:0000256" key="2">
    <source>
        <dbReference type="ARBA" id="ARBA00009189"/>
    </source>
</evidence>
<reference evidence="15 16" key="1">
    <citation type="journal article" date="2010" name="Stand. Genomic Sci.">
        <title>Complete genome sequence of Acetohalobium arabaticum type strain (Z-7288).</title>
        <authorList>
            <person name="Sikorski J."/>
            <person name="Lapidus A."/>
            <person name="Chertkov O."/>
            <person name="Lucas S."/>
            <person name="Copeland A."/>
            <person name="Glavina Del Rio T."/>
            <person name="Nolan M."/>
            <person name="Tice H."/>
            <person name="Cheng J.F."/>
            <person name="Han C."/>
            <person name="Brambilla E."/>
            <person name="Pitluck S."/>
            <person name="Liolios K."/>
            <person name="Ivanova N."/>
            <person name="Mavromatis K."/>
            <person name="Mikhailova N."/>
            <person name="Pati A."/>
            <person name="Bruce D."/>
            <person name="Detter C."/>
            <person name="Tapia R."/>
            <person name="Goodwin L."/>
            <person name="Chen A."/>
            <person name="Palaniappan K."/>
            <person name="Land M."/>
            <person name="Hauser L."/>
            <person name="Chang Y.J."/>
            <person name="Jeffries C.D."/>
            <person name="Rohde M."/>
            <person name="Goker M."/>
            <person name="Spring S."/>
            <person name="Woyke T."/>
            <person name="Bristow J."/>
            <person name="Eisen J.A."/>
            <person name="Markowitz V."/>
            <person name="Hugenholtz P."/>
            <person name="Kyrpides N.C."/>
            <person name="Klenk H.P."/>
        </authorList>
    </citation>
    <scope>NUCLEOTIDE SEQUENCE [LARGE SCALE GENOMIC DNA]</scope>
    <source>
        <strain evidence="16">ATCC 49924 / DSM 5501 / Z-7288</strain>
    </source>
</reference>
<keyword evidence="9 13" id="KW-0408">Iron</keyword>
<comment type="similarity">
    <text evidence="2 13">Belongs to the CRISPR-associated exonuclease Cas4 family.</text>
</comment>
<dbReference type="KEGG" id="aar:Acear_0820"/>
<dbReference type="STRING" id="574087.Acear_0820"/>
<evidence type="ECO:0000313" key="15">
    <source>
        <dbReference type="EMBL" id="ADL12356.1"/>
    </source>
</evidence>
<proteinExistence type="inferred from homology"/>
<evidence type="ECO:0000256" key="7">
    <source>
        <dbReference type="ARBA" id="ARBA00022801"/>
    </source>
</evidence>
<evidence type="ECO:0000256" key="3">
    <source>
        <dbReference type="ARBA" id="ARBA00012768"/>
    </source>
</evidence>
<dbReference type="NCBIfam" id="TIGR00372">
    <property type="entry name" value="cas4"/>
    <property type="match status" value="1"/>
</dbReference>
<evidence type="ECO:0000256" key="4">
    <source>
        <dbReference type="ARBA" id="ARBA00020049"/>
    </source>
</evidence>
<dbReference type="Gene3D" id="3.90.320.10">
    <property type="match status" value="1"/>
</dbReference>
<organism evidence="15 16">
    <name type="scientific">Acetohalobium arabaticum (strain ATCC 49924 / DSM 5501 / Z-7288)</name>
    <dbReference type="NCBI Taxonomy" id="574087"/>
    <lineage>
        <taxon>Bacteria</taxon>
        <taxon>Bacillati</taxon>
        <taxon>Bacillota</taxon>
        <taxon>Clostridia</taxon>
        <taxon>Halanaerobiales</taxon>
        <taxon>Halobacteroidaceae</taxon>
        <taxon>Acetohalobium</taxon>
    </lineage>
</organism>
<comment type="cofactor">
    <cofactor evidence="1">
        <name>[4Fe-4S] cluster</name>
        <dbReference type="ChEBI" id="CHEBI:49883"/>
    </cofactor>
</comment>
<keyword evidence="6 13" id="KW-0479">Metal-binding</keyword>
<dbReference type="PANTHER" id="PTHR36531">
    <property type="entry name" value="CRISPR-ASSOCIATED EXONUCLEASE CAS4"/>
    <property type="match status" value="1"/>
</dbReference>